<evidence type="ECO:0000313" key="3">
    <source>
        <dbReference type="EMBL" id="MDH5824181.1"/>
    </source>
</evidence>
<feature type="compositionally biased region" description="Low complexity" evidence="1">
    <location>
        <begin position="7"/>
        <end position="16"/>
    </location>
</feature>
<feature type="transmembrane region" description="Helical" evidence="2">
    <location>
        <begin position="155"/>
        <end position="177"/>
    </location>
</feature>
<gene>
    <name evidence="3" type="ORF">QFW77_14465</name>
</gene>
<feature type="transmembrane region" description="Helical" evidence="2">
    <location>
        <begin position="248"/>
        <end position="271"/>
    </location>
</feature>
<evidence type="ECO:0000256" key="2">
    <source>
        <dbReference type="SAM" id="Phobius"/>
    </source>
</evidence>
<feature type="transmembrane region" description="Helical" evidence="2">
    <location>
        <begin position="39"/>
        <end position="59"/>
    </location>
</feature>
<dbReference type="InterPro" id="IPR010295">
    <property type="entry name" value="DUF898"/>
</dbReference>
<accession>A0ABT6JBK5</accession>
<feature type="transmembrane region" description="Helical" evidence="2">
    <location>
        <begin position="206"/>
        <end position="236"/>
    </location>
</feature>
<comment type="caution">
    <text evidence="3">The sequence shown here is derived from an EMBL/GenBank/DDBJ whole genome shotgun (WGS) entry which is preliminary data.</text>
</comment>
<dbReference type="RefSeq" id="WP_280575476.1">
    <property type="nucleotide sequence ID" value="NZ_JARXRM010000043.1"/>
</dbReference>
<reference evidence="3 4" key="1">
    <citation type="submission" date="2023-04" db="EMBL/GenBank/DDBJ databases">
        <title>Luteimonas endophyticus RD2P54.</title>
        <authorList>
            <person name="Sun J.-Q."/>
        </authorList>
    </citation>
    <scope>NUCLEOTIDE SEQUENCE [LARGE SCALE GENOMIC DNA]</scope>
    <source>
        <strain evidence="3 4">RD2P54</strain>
    </source>
</reference>
<sequence length="371" mass="40369">MLDQTTAPPDGGDSAPAPAPAPEEVRYRPRFDGRAGEFFGIWIVNLLLSIVTLGIYSAWAKVRTERYFYGNTSIAGSAFEYLADPIRILKGRLVAYAVVIALGLSLQFLPVLYFLLLLAVFACMPLIVFMATRFRAHYSAWRGLRFRFVHSGLQAYGPFMGWPVLSAVTLSLLYPLMKRRQHEYLVSGHRFGTSAFRFAADSGPYYVPYVIALVAAVGGMCLLLLAAGAVIALAAATGGAPTGEPPAATALAATSTFLLAYLGMFGVMVYLRVRYANLLWNSTRLGQHRFESTLSARWVMWLYASNLVAVLCTLGLATPWAMIRLARYRAACFAVVVSGGIEDFLAEVDAERGAIGAELSDALDYGVELGI</sequence>
<organism evidence="3 4">
    <name type="scientific">Luteimonas endophytica</name>
    <dbReference type="NCBI Taxonomy" id="3042023"/>
    <lineage>
        <taxon>Bacteria</taxon>
        <taxon>Pseudomonadati</taxon>
        <taxon>Pseudomonadota</taxon>
        <taxon>Gammaproteobacteria</taxon>
        <taxon>Lysobacterales</taxon>
        <taxon>Lysobacteraceae</taxon>
        <taxon>Luteimonas</taxon>
    </lineage>
</organism>
<dbReference type="EMBL" id="JARXRM010000043">
    <property type="protein sequence ID" value="MDH5824181.1"/>
    <property type="molecule type" value="Genomic_DNA"/>
</dbReference>
<keyword evidence="2" id="KW-0812">Transmembrane</keyword>
<name>A0ABT6JBK5_9GAMM</name>
<dbReference type="Proteomes" id="UP001156940">
    <property type="component" value="Unassembled WGS sequence"/>
</dbReference>
<feature type="transmembrane region" description="Helical" evidence="2">
    <location>
        <begin position="298"/>
        <end position="321"/>
    </location>
</feature>
<protein>
    <submittedName>
        <fullName evidence="3">YjgN family protein</fullName>
    </submittedName>
</protein>
<evidence type="ECO:0000313" key="4">
    <source>
        <dbReference type="Proteomes" id="UP001156940"/>
    </source>
</evidence>
<dbReference type="Pfam" id="PF05987">
    <property type="entry name" value="DUF898"/>
    <property type="match status" value="1"/>
</dbReference>
<feature type="region of interest" description="Disordered" evidence="1">
    <location>
        <begin position="1"/>
        <end position="24"/>
    </location>
</feature>
<keyword evidence="2" id="KW-1133">Transmembrane helix</keyword>
<evidence type="ECO:0000256" key="1">
    <source>
        <dbReference type="SAM" id="MobiDB-lite"/>
    </source>
</evidence>
<keyword evidence="2" id="KW-0472">Membrane</keyword>
<proteinExistence type="predicted"/>
<feature type="transmembrane region" description="Helical" evidence="2">
    <location>
        <begin position="115"/>
        <end position="134"/>
    </location>
</feature>
<keyword evidence="4" id="KW-1185">Reference proteome</keyword>